<gene>
    <name evidence="1" type="ORF">SAMN05444354_103264</name>
</gene>
<dbReference type="GO" id="GO:0016740">
    <property type="term" value="F:transferase activity"/>
    <property type="evidence" value="ECO:0007669"/>
    <property type="project" value="UniProtKB-KW"/>
</dbReference>
<keyword evidence="1" id="KW-0808">Transferase</keyword>
<evidence type="ECO:0000313" key="2">
    <source>
        <dbReference type="Proteomes" id="UP000182719"/>
    </source>
</evidence>
<proteinExistence type="predicted"/>
<organism evidence="1 2">
    <name type="scientific">Stigmatella aurantiaca</name>
    <dbReference type="NCBI Taxonomy" id="41"/>
    <lineage>
        <taxon>Bacteria</taxon>
        <taxon>Pseudomonadati</taxon>
        <taxon>Myxococcota</taxon>
        <taxon>Myxococcia</taxon>
        <taxon>Myxococcales</taxon>
        <taxon>Cystobacterineae</taxon>
        <taxon>Archangiaceae</taxon>
        <taxon>Stigmatella</taxon>
    </lineage>
</organism>
<reference evidence="2" key="1">
    <citation type="submission" date="2016-10" db="EMBL/GenBank/DDBJ databases">
        <authorList>
            <person name="Varghese N."/>
            <person name="Submissions S."/>
        </authorList>
    </citation>
    <scope>NUCLEOTIDE SEQUENCE [LARGE SCALE GENOMIC DNA]</scope>
    <source>
        <strain evidence="2">DSM 17044</strain>
    </source>
</reference>
<sequence>MNFIHDDPEFDDLLRIVAGNRNLSLALVEKDYWVTHTLWALHAEGFDVWFKGGTSLSKGFSLINRFSEDLDLKIEPGRTPLPSVSNWKGDGTKATNERRTYFETLPSLIRVPGTTAELDPNAIDARWRNGNVRVSYPARHRGDLADVLRPFVLLEIGNARVTPFVPRDMSSFVHDYLKHIGHLDNYADNRPRRVRCVHPLVTLLEKLDALQKRAPKEDIEPASFVRHYEDAARIITAEPTLPPLPDFADVKALATEMLAQKQIAPPPRPDSSTFTLPPGARTEAIRKAYEAIGGMFWGPRQPLDETVSVICAWLTRTPLPAR</sequence>
<protein>
    <submittedName>
        <fullName evidence="1">Predicted nucleotidyltransferase component of viral defense system</fullName>
    </submittedName>
</protein>
<dbReference type="Proteomes" id="UP000182719">
    <property type="component" value="Unassembled WGS sequence"/>
</dbReference>
<dbReference type="AlphaFoldDB" id="A0A1H7LK90"/>
<evidence type="ECO:0000313" key="1">
    <source>
        <dbReference type="EMBL" id="SEK99341.1"/>
    </source>
</evidence>
<dbReference type="EMBL" id="FOAP01000003">
    <property type="protein sequence ID" value="SEK99341.1"/>
    <property type="molecule type" value="Genomic_DNA"/>
</dbReference>
<dbReference type="Gene3D" id="3.10.450.620">
    <property type="entry name" value="JHP933, nucleotidyltransferase-like core domain"/>
    <property type="match status" value="1"/>
</dbReference>
<keyword evidence="2" id="KW-1185">Reference proteome</keyword>
<accession>A0A1H7LK90</accession>
<name>A0A1H7LK90_STIAU</name>
<dbReference type="Pfam" id="PF08843">
    <property type="entry name" value="AbiEii"/>
    <property type="match status" value="1"/>
</dbReference>
<dbReference type="RefSeq" id="WP_245768477.1">
    <property type="nucleotide sequence ID" value="NZ_FOAP01000003.1"/>
</dbReference>
<dbReference type="InterPro" id="IPR014942">
    <property type="entry name" value="AbiEii"/>
</dbReference>